<gene>
    <name evidence="6" type="ORF">SAMN05661044_00299</name>
</gene>
<feature type="active site" description="Nucleophile" evidence="4">
    <location>
        <position position="170"/>
    </location>
</feature>
<dbReference type="GO" id="GO:0097176">
    <property type="term" value="P:epoxide metabolic process"/>
    <property type="evidence" value="ECO:0007669"/>
    <property type="project" value="TreeGrafter"/>
</dbReference>
<evidence type="ECO:0000256" key="4">
    <source>
        <dbReference type="PIRSR" id="PIRSR001112-1"/>
    </source>
</evidence>
<dbReference type="PANTHER" id="PTHR21661:SF35">
    <property type="entry name" value="EPOXIDE HYDROLASE"/>
    <property type="match status" value="1"/>
</dbReference>
<dbReference type="PANTHER" id="PTHR21661">
    <property type="entry name" value="EPOXIDE HYDROLASE 1-RELATED"/>
    <property type="match status" value="1"/>
</dbReference>
<dbReference type="SUPFAM" id="SSF53474">
    <property type="entry name" value="alpha/beta-Hydrolases"/>
    <property type="match status" value="1"/>
</dbReference>
<evidence type="ECO:0000256" key="2">
    <source>
        <dbReference type="ARBA" id="ARBA00022797"/>
    </source>
</evidence>
<dbReference type="AlphaFoldDB" id="A0A1H7H7F2"/>
<proteinExistence type="inferred from homology"/>
<comment type="similarity">
    <text evidence="1">Belongs to the peptidase S33 family.</text>
</comment>
<dbReference type="InterPro" id="IPR010497">
    <property type="entry name" value="Epoxide_hydro_N"/>
</dbReference>
<dbReference type="PIRSF" id="PIRSF001112">
    <property type="entry name" value="Epoxide_hydrolase"/>
    <property type="match status" value="1"/>
</dbReference>
<dbReference type="Gene3D" id="3.40.50.1820">
    <property type="entry name" value="alpha/beta hydrolase"/>
    <property type="match status" value="1"/>
</dbReference>
<feature type="active site" description="Proton donor" evidence="4">
    <location>
        <position position="299"/>
    </location>
</feature>
<feature type="active site" description="Proton acceptor" evidence="4">
    <location>
        <position position="353"/>
    </location>
</feature>
<dbReference type="GO" id="GO:0004301">
    <property type="term" value="F:epoxide hydrolase activity"/>
    <property type="evidence" value="ECO:0007669"/>
    <property type="project" value="TreeGrafter"/>
</dbReference>
<dbReference type="InterPro" id="IPR016292">
    <property type="entry name" value="Epoxide_hydrolase"/>
</dbReference>
<feature type="domain" description="Epoxide hydrolase N-terminal" evidence="5">
    <location>
        <begin position="2"/>
        <end position="107"/>
    </location>
</feature>
<evidence type="ECO:0000256" key="1">
    <source>
        <dbReference type="ARBA" id="ARBA00010088"/>
    </source>
</evidence>
<evidence type="ECO:0000313" key="7">
    <source>
        <dbReference type="Proteomes" id="UP000199421"/>
    </source>
</evidence>
<protein>
    <submittedName>
        <fullName evidence="6">Pimeloyl-ACP methyl ester carboxylesterase</fullName>
    </submittedName>
</protein>
<dbReference type="Proteomes" id="UP000199421">
    <property type="component" value="Unassembled WGS sequence"/>
</dbReference>
<dbReference type="PRINTS" id="PR00412">
    <property type="entry name" value="EPOXHYDRLASE"/>
</dbReference>
<evidence type="ECO:0000313" key="6">
    <source>
        <dbReference type="EMBL" id="SEK46158.1"/>
    </source>
</evidence>
<reference evidence="7" key="1">
    <citation type="submission" date="2016-10" db="EMBL/GenBank/DDBJ databases">
        <authorList>
            <person name="Varghese N."/>
            <person name="Submissions S."/>
        </authorList>
    </citation>
    <scope>NUCLEOTIDE SEQUENCE [LARGE SCALE GENOMIC DNA]</scope>
    <source>
        <strain evidence="7">DSM 18733</strain>
    </source>
</reference>
<dbReference type="EMBL" id="FOAF01000001">
    <property type="protein sequence ID" value="SEK46158.1"/>
    <property type="molecule type" value="Genomic_DNA"/>
</dbReference>
<dbReference type="RefSeq" id="WP_238383641.1">
    <property type="nucleotide sequence ID" value="NZ_FOAF01000001.1"/>
</dbReference>
<organism evidence="6 7">
    <name type="scientific">Olivibacter domesticus</name>
    <name type="common">Pseudosphingobacterium domesticum</name>
    <dbReference type="NCBI Taxonomy" id="407022"/>
    <lineage>
        <taxon>Bacteria</taxon>
        <taxon>Pseudomonadati</taxon>
        <taxon>Bacteroidota</taxon>
        <taxon>Sphingobacteriia</taxon>
        <taxon>Sphingobacteriales</taxon>
        <taxon>Sphingobacteriaceae</taxon>
        <taxon>Olivibacter</taxon>
    </lineage>
</organism>
<keyword evidence="7" id="KW-1185">Reference proteome</keyword>
<dbReference type="Pfam" id="PF06441">
    <property type="entry name" value="EHN"/>
    <property type="match status" value="1"/>
</dbReference>
<dbReference type="STRING" id="407022.SAMN05661044_00299"/>
<name>A0A1H7H7F2_OLID1</name>
<evidence type="ECO:0000259" key="5">
    <source>
        <dbReference type="Pfam" id="PF06441"/>
    </source>
</evidence>
<keyword evidence="3" id="KW-0378">Hydrolase</keyword>
<keyword evidence="2" id="KW-0058">Aromatic hydrocarbons catabolism</keyword>
<sequence>MIKEFEVKIADEVLIDLQRRLENSRWIADDKTMDWQYGTNISYLKELVDYWKNTFSWRNVEDKINSFPNYMADIDGFQIHFIHIKSKAKRSIPLIITHGWPGSFLEMLHLIPMLTEDEVFSFDLVIPSLPGFGFSSLSTPHGCSSRTVASLWKKLMNELGYHRFAVQGGDIGAGVSSYIGLLYPEHVIGIHLNYIPGSYKPYIDLEKSELEEIVIYRKDAAEWYSREGAYSFLQSTKPATPAYGLNDSPLGLCAWILEKFMSWSDNDSDIEHVFSKDELLANITLYWVSQSIYTSFCIYNENSKEPFHLKKGEFISPPLCFAKFPKELPTPPHALVGKGYNIKEWVEMPRGGHFAALEQPTLLAESIKSFFMKLA</sequence>
<evidence type="ECO:0000256" key="3">
    <source>
        <dbReference type="ARBA" id="ARBA00022801"/>
    </source>
</evidence>
<accession>A0A1H7H7F2</accession>
<dbReference type="InterPro" id="IPR029058">
    <property type="entry name" value="AB_hydrolase_fold"/>
</dbReference>
<dbReference type="InterPro" id="IPR000639">
    <property type="entry name" value="Epox_hydrolase-like"/>
</dbReference>